<dbReference type="EMBL" id="JAKLTQ010000025">
    <property type="protein sequence ID" value="MCG2624423.1"/>
    <property type="molecule type" value="Genomic_DNA"/>
</dbReference>
<dbReference type="SUPFAM" id="SSF143744">
    <property type="entry name" value="GlcG-like"/>
    <property type="match status" value="1"/>
</dbReference>
<organism evidence="1 2">
    <name type="scientific">Arthrobacter hankyongi</name>
    <dbReference type="NCBI Taxonomy" id="2904801"/>
    <lineage>
        <taxon>Bacteria</taxon>
        <taxon>Bacillati</taxon>
        <taxon>Actinomycetota</taxon>
        <taxon>Actinomycetes</taxon>
        <taxon>Micrococcales</taxon>
        <taxon>Micrococcaceae</taxon>
        <taxon>Arthrobacter</taxon>
    </lineage>
</organism>
<evidence type="ECO:0000313" key="1">
    <source>
        <dbReference type="EMBL" id="MCG2624423.1"/>
    </source>
</evidence>
<dbReference type="Gene3D" id="3.30.450.150">
    <property type="entry name" value="Haem-degrading domain"/>
    <property type="match status" value="1"/>
</dbReference>
<proteinExistence type="predicted"/>
<name>A0ABS9LD45_9MICC</name>
<gene>
    <name evidence="1" type="ORF">LVY72_21270</name>
</gene>
<dbReference type="RefSeq" id="WP_237826295.1">
    <property type="nucleotide sequence ID" value="NZ_JAKLTQ010000025.1"/>
</dbReference>
<protein>
    <submittedName>
        <fullName evidence="1">Heme-binding protein</fullName>
    </submittedName>
</protein>
<dbReference type="PANTHER" id="PTHR34309">
    <property type="entry name" value="SLR1406 PROTEIN"/>
    <property type="match status" value="1"/>
</dbReference>
<evidence type="ECO:0000313" key="2">
    <source>
        <dbReference type="Proteomes" id="UP001165368"/>
    </source>
</evidence>
<keyword evidence="2" id="KW-1185">Reference proteome</keyword>
<dbReference type="Proteomes" id="UP001165368">
    <property type="component" value="Unassembled WGS sequence"/>
</dbReference>
<reference evidence="1" key="1">
    <citation type="submission" date="2022-01" db="EMBL/GenBank/DDBJ databases">
        <authorList>
            <person name="Jo J.-H."/>
            <person name="Im W.-T."/>
        </authorList>
    </citation>
    <scope>NUCLEOTIDE SEQUENCE</scope>
    <source>
        <strain evidence="1">I2-34</strain>
    </source>
</reference>
<dbReference type="Pfam" id="PF03928">
    <property type="entry name" value="HbpS-like"/>
    <property type="match status" value="1"/>
</dbReference>
<dbReference type="InterPro" id="IPR038084">
    <property type="entry name" value="PduO/GlcC-like_sf"/>
</dbReference>
<accession>A0ABS9LD45</accession>
<dbReference type="InterPro" id="IPR052517">
    <property type="entry name" value="GlcG_carb_metab_protein"/>
</dbReference>
<dbReference type="InterPro" id="IPR005624">
    <property type="entry name" value="PduO/GlcC-like"/>
</dbReference>
<sequence>MAGQDGTGDAARRVLTWQGAQAALGRAEQEAARLKIPVCVAVADRYGWLLAFGRFGDAPLISIQLSQDKAFSVAAFAGRPTHEWAEALEGDPVLTASLANTGRFSIIGGGVPIIRGRHVVGAVGVSGGTVEQDRQIAEACARAELPAAAATLSAPALPDARSRPN</sequence>
<dbReference type="PANTHER" id="PTHR34309:SF1">
    <property type="entry name" value="PROTEIN GLCG"/>
    <property type="match status" value="1"/>
</dbReference>
<comment type="caution">
    <text evidence="1">The sequence shown here is derived from an EMBL/GenBank/DDBJ whole genome shotgun (WGS) entry which is preliminary data.</text>
</comment>